<evidence type="ECO:0000313" key="1">
    <source>
        <dbReference type="EMBL" id="MXO72856.1"/>
    </source>
</evidence>
<accession>A0A844Z0R7</accession>
<dbReference type="Proteomes" id="UP000466966">
    <property type="component" value="Unassembled WGS sequence"/>
</dbReference>
<gene>
    <name evidence="1" type="ORF">GRI99_14585</name>
</gene>
<dbReference type="AlphaFoldDB" id="A0A844Z0R7"/>
<proteinExistence type="predicted"/>
<name>A0A844Z0R7_9SPHN</name>
<keyword evidence="2" id="KW-1185">Reference proteome</keyword>
<reference evidence="1 2" key="1">
    <citation type="submission" date="2019-12" db="EMBL/GenBank/DDBJ databases">
        <title>Genomic-based taxomic classification of the family Erythrobacteraceae.</title>
        <authorList>
            <person name="Xu L."/>
        </authorList>
    </citation>
    <scope>NUCLEOTIDE SEQUENCE [LARGE SCALE GENOMIC DNA]</scope>
    <source>
        <strain evidence="1 2">M0322</strain>
    </source>
</reference>
<organism evidence="1 2">
    <name type="scientific">Alteraurantiacibacter buctensis</name>
    <dbReference type="NCBI Taxonomy" id="1503981"/>
    <lineage>
        <taxon>Bacteria</taxon>
        <taxon>Pseudomonadati</taxon>
        <taxon>Pseudomonadota</taxon>
        <taxon>Alphaproteobacteria</taxon>
        <taxon>Sphingomonadales</taxon>
        <taxon>Erythrobacteraceae</taxon>
        <taxon>Alteraurantiacibacter</taxon>
    </lineage>
</organism>
<dbReference type="OrthoDB" id="242375at2"/>
<dbReference type="RefSeq" id="WP_160772788.1">
    <property type="nucleotide sequence ID" value="NZ_WTYV01000006.1"/>
</dbReference>
<comment type="caution">
    <text evidence="1">The sequence shown here is derived from an EMBL/GenBank/DDBJ whole genome shotgun (WGS) entry which is preliminary data.</text>
</comment>
<sequence length="56" mass="6570">MEPDWKTVFCLGYVVPDRETRYLFRYPDGEPFESRLADFHPLQNIAGGLQFAPLHE</sequence>
<dbReference type="EMBL" id="WTYV01000006">
    <property type="protein sequence ID" value="MXO72856.1"/>
    <property type="molecule type" value="Genomic_DNA"/>
</dbReference>
<evidence type="ECO:0000313" key="2">
    <source>
        <dbReference type="Proteomes" id="UP000466966"/>
    </source>
</evidence>
<protein>
    <submittedName>
        <fullName evidence="1">Uncharacterized protein</fullName>
    </submittedName>
</protein>